<gene>
    <name evidence="14" type="primary">rnhB</name>
    <name evidence="18" type="ORF">EVA96_01505</name>
</gene>
<dbReference type="InterPro" id="IPR012337">
    <property type="entry name" value="RNaseH-like_sf"/>
</dbReference>
<evidence type="ECO:0000256" key="4">
    <source>
        <dbReference type="ARBA" id="ARBA00004496"/>
    </source>
</evidence>
<evidence type="ECO:0000256" key="2">
    <source>
        <dbReference type="ARBA" id="ARBA00001946"/>
    </source>
</evidence>
<evidence type="ECO:0000256" key="6">
    <source>
        <dbReference type="ARBA" id="ARBA00012180"/>
    </source>
</evidence>
<dbReference type="GO" id="GO:0006298">
    <property type="term" value="P:mismatch repair"/>
    <property type="evidence" value="ECO:0007669"/>
    <property type="project" value="TreeGrafter"/>
</dbReference>
<feature type="domain" description="RNase H type-2" evidence="17">
    <location>
        <begin position="3"/>
        <end position="181"/>
    </location>
</feature>
<feature type="binding site" evidence="14 15">
    <location>
        <position position="98"/>
    </location>
    <ligand>
        <name>a divalent metal cation</name>
        <dbReference type="ChEBI" id="CHEBI:60240"/>
    </ligand>
</feature>
<evidence type="ECO:0000256" key="15">
    <source>
        <dbReference type="PROSITE-ProRule" id="PRU01319"/>
    </source>
</evidence>
<keyword evidence="11 14" id="KW-0255">Endonuclease</keyword>
<evidence type="ECO:0000256" key="13">
    <source>
        <dbReference type="ARBA" id="ARBA00023211"/>
    </source>
</evidence>
<comment type="cofactor">
    <cofactor evidence="14 15">
        <name>Mn(2+)</name>
        <dbReference type="ChEBI" id="CHEBI:29035"/>
    </cofactor>
    <cofactor evidence="14 15">
        <name>Mg(2+)</name>
        <dbReference type="ChEBI" id="CHEBI:18420"/>
    </cofactor>
    <text evidence="14 15">Manganese or magnesium. Binds 1 divalent metal ion per monomer in the absence of substrate. May bind a second metal ion after substrate binding.</text>
</comment>
<evidence type="ECO:0000256" key="10">
    <source>
        <dbReference type="ARBA" id="ARBA00022723"/>
    </source>
</evidence>
<keyword evidence="12 14" id="KW-0378">Hydrolase</keyword>
<dbReference type="Pfam" id="PF01351">
    <property type="entry name" value="RNase_HII"/>
    <property type="match status" value="1"/>
</dbReference>
<evidence type="ECO:0000313" key="19">
    <source>
        <dbReference type="Proteomes" id="UP000315782"/>
    </source>
</evidence>
<keyword evidence="13 14" id="KW-0464">Manganese</keyword>
<dbReference type="Proteomes" id="UP000315782">
    <property type="component" value="Unassembled WGS sequence"/>
</dbReference>
<proteinExistence type="inferred from homology"/>
<evidence type="ECO:0000256" key="5">
    <source>
        <dbReference type="ARBA" id="ARBA00007383"/>
    </source>
</evidence>
<feature type="binding site" evidence="14 15">
    <location>
        <position position="10"/>
    </location>
    <ligand>
        <name>a divalent metal cation</name>
        <dbReference type="ChEBI" id="CHEBI:60240"/>
    </ligand>
</feature>
<reference evidence="18 19" key="1">
    <citation type="submission" date="2019-02" db="EMBL/GenBank/DDBJ databases">
        <title>Prokaryotic population dynamics and viral predation in marine succession experiment using metagenomics: the confinement effect.</title>
        <authorList>
            <person name="Haro-Moreno J.M."/>
            <person name="Rodriguez-Valera F."/>
            <person name="Lopez-Perez M."/>
        </authorList>
    </citation>
    <scope>NUCLEOTIDE SEQUENCE [LARGE SCALE GENOMIC DNA]</scope>
    <source>
        <strain evidence="18">MED-G163</strain>
    </source>
</reference>
<dbReference type="HAMAP" id="MF_00052_B">
    <property type="entry name" value="RNase_HII_B"/>
    <property type="match status" value="1"/>
</dbReference>
<dbReference type="GO" id="GO:0005737">
    <property type="term" value="C:cytoplasm"/>
    <property type="evidence" value="ECO:0007669"/>
    <property type="project" value="UniProtKB-SubCell"/>
</dbReference>
<evidence type="ECO:0000256" key="16">
    <source>
        <dbReference type="RuleBase" id="RU003515"/>
    </source>
</evidence>
<name>A0A520MJQ1_9GAMM</name>
<dbReference type="SUPFAM" id="SSF53098">
    <property type="entry name" value="Ribonuclease H-like"/>
    <property type="match status" value="1"/>
</dbReference>
<evidence type="ECO:0000256" key="8">
    <source>
        <dbReference type="ARBA" id="ARBA00022490"/>
    </source>
</evidence>
<dbReference type="CDD" id="cd07182">
    <property type="entry name" value="RNase_HII_bacteria_HII_like"/>
    <property type="match status" value="1"/>
</dbReference>
<dbReference type="GO" id="GO:0030145">
    <property type="term" value="F:manganese ion binding"/>
    <property type="evidence" value="ECO:0007669"/>
    <property type="project" value="UniProtKB-UniRule"/>
</dbReference>
<keyword evidence="9 14" id="KW-0540">Nuclease</keyword>
<dbReference type="EC" id="3.1.26.4" evidence="6 14"/>
<dbReference type="InterPro" id="IPR036397">
    <property type="entry name" value="RNaseH_sf"/>
</dbReference>
<organism evidence="18 19">
    <name type="scientific">SAR86 cluster bacterium</name>
    <dbReference type="NCBI Taxonomy" id="2030880"/>
    <lineage>
        <taxon>Bacteria</taxon>
        <taxon>Pseudomonadati</taxon>
        <taxon>Pseudomonadota</taxon>
        <taxon>Gammaproteobacteria</taxon>
        <taxon>SAR86 cluster</taxon>
    </lineage>
</organism>
<evidence type="ECO:0000256" key="3">
    <source>
        <dbReference type="ARBA" id="ARBA00004065"/>
    </source>
</evidence>
<protein>
    <recommendedName>
        <fullName evidence="7 14">Ribonuclease HII</fullName>
        <shortName evidence="14">RNase HII</shortName>
        <ecNumber evidence="6 14">3.1.26.4</ecNumber>
    </recommendedName>
</protein>
<evidence type="ECO:0000256" key="9">
    <source>
        <dbReference type="ARBA" id="ARBA00022722"/>
    </source>
</evidence>
<evidence type="ECO:0000313" key="18">
    <source>
        <dbReference type="EMBL" id="RZO21428.1"/>
    </source>
</evidence>
<dbReference type="GO" id="GO:0003723">
    <property type="term" value="F:RNA binding"/>
    <property type="evidence" value="ECO:0007669"/>
    <property type="project" value="UniProtKB-UniRule"/>
</dbReference>
<keyword evidence="10 14" id="KW-0479">Metal-binding</keyword>
<sequence length="181" mass="19872">MKEVIAGVDEVGRGCLAGPVIVAAVVLKKNITSLDDSKKISSKKRLELSELILKNSFYAFGAASEKEIDEINILQATLLAMKRAILNLSVVPDKVLVDGIYKPDIDLPIQTIVGGDSLISEISAASIIAKVYRDNLMITFDKNYPEYGFSKHKGYGTKMHLQSIMTHGPCHIHRKTFKGVK</sequence>
<dbReference type="EMBL" id="SHBI01000004">
    <property type="protein sequence ID" value="RZO21428.1"/>
    <property type="molecule type" value="Genomic_DNA"/>
</dbReference>
<feature type="binding site" evidence="14 15">
    <location>
        <position position="9"/>
    </location>
    <ligand>
        <name>a divalent metal cation</name>
        <dbReference type="ChEBI" id="CHEBI:60240"/>
    </ligand>
</feature>
<keyword evidence="8 14" id="KW-0963">Cytoplasm</keyword>
<dbReference type="GO" id="GO:0043137">
    <property type="term" value="P:DNA replication, removal of RNA primer"/>
    <property type="evidence" value="ECO:0007669"/>
    <property type="project" value="TreeGrafter"/>
</dbReference>
<comment type="subcellular location">
    <subcellularLocation>
        <location evidence="4 14">Cytoplasm</location>
    </subcellularLocation>
</comment>
<dbReference type="InterPro" id="IPR022898">
    <property type="entry name" value="RNase_HII"/>
</dbReference>
<evidence type="ECO:0000256" key="11">
    <source>
        <dbReference type="ARBA" id="ARBA00022759"/>
    </source>
</evidence>
<dbReference type="GO" id="GO:0004523">
    <property type="term" value="F:RNA-DNA hybrid ribonuclease activity"/>
    <property type="evidence" value="ECO:0007669"/>
    <property type="project" value="UniProtKB-UniRule"/>
</dbReference>
<dbReference type="InterPro" id="IPR001352">
    <property type="entry name" value="RNase_HII/HIII"/>
</dbReference>
<dbReference type="GO" id="GO:0032299">
    <property type="term" value="C:ribonuclease H2 complex"/>
    <property type="evidence" value="ECO:0007669"/>
    <property type="project" value="TreeGrafter"/>
</dbReference>
<evidence type="ECO:0000259" key="17">
    <source>
        <dbReference type="PROSITE" id="PS51975"/>
    </source>
</evidence>
<comment type="function">
    <text evidence="3 14 16">Endonuclease that specifically degrades the RNA of RNA-DNA hybrids.</text>
</comment>
<comment type="catalytic activity">
    <reaction evidence="1 14 15 16">
        <text>Endonucleolytic cleavage to 5'-phosphomonoester.</text>
        <dbReference type="EC" id="3.1.26.4"/>
    </reaction>
</comment>
<accession>A0A520MJQ1</accession>
<evidence type="ECO:0000256" key="7">
    <source>
        <dbReference type="ARBA" id="ARBA00019179"/>
    </source>
</evidence>
<dbReference type="PANTHER" id="PTHR10954">
    <property type="entry name" value="RIBONUCLEASE H2 SUBUNIT A"/>
    <property type="match status" value="1"/>
</dbReference>
<dbReference type="Gene3D" id="3.30.420.10">
    <property type="entry name" value="Ribonuclease H-like superfamily/Ribonuclease H"/>
    <property type="match status" value="1"/>
</dbReference>
<comment type="caution">
    <text evidence="18">The sequence shown here is derived from an EMBL/GenBank/DDBJ whole genome shotgun (WGS) entry which is preliminary data.</text>
</comment>
<dbReference type="NCBIfam" id="NF000595">
    <property type="entry name" value="PRK00015.1-3"/>
    <property type="match status" value="1"/>
</dbReference>
<dbReference type="AlphaFoldDB" id="A0A520MJQ1"/>
<dbReference type="InterPro" id="IPR024567">
    <property type="entry name" value="RNase_HII/HIII_dom"/>
</dbReference>
<dbReference type="PANTHER" id="PTHR10954:SF18">
    <property type="entry name" value="RIBONUCLEASE HII"/>
    <property type="match status" value="1"/>
</dbReference>
<comment type="cofactor">
    <cofactor evidence="2">
        <name>Mg(2+)</name>
        <dbReference type="ChEBI" id="CHEBI:18420"/>
    </cofactor>
</comment>
<evidence type="ECO:0000256" key="12">
    <source>
        <dbReference type="ARBA" id="ARBA00022801"/>
    </source>
</evidence>
<evidence type="ECO:0000256" key="14">
    <source>
        <dbReference type="HAMAP-Rule" id="MF_00052"/>
    </source>
</evidence>
<comment type="similarity">
    <text evidence="5 14 16">Belongs to the RNase HII family.</text>
</comment>
<evidence type="ECO:0000256" key="1">
    <source>
        <dbReference type="ARBA" id="ARBA00000077"/>
    </source>
</evidence>
<dbReference type="PROSITE" id="PS51975">
    <property type="entry name" value="RNASE_H_2"/>
    <property type="match status" value="1"/>
</dbReference>